<gene>
    <name evidence="1" type="ORF">SAJA_04220</name>
</gene>
<dbReference type="InParanoid" id="A0A423PZ32"/>
<protein>
    <submittedName>
        <fullName evidence="1">Serine/threonine protein kinase</fullName>
    </submittedName>
</protein>
<keyword evidence="1" id="KW-0418">Kinase</keyword>
<organism evidence="1 2">
    <name type="scientific">Salinisphaera japonica YTM-1</name>
    <dbReference type="NCBI Taxonomy" id="1209778"/>
    <lineage>
        <taxon>Bacteria</taxon>
        <taxon>Pseudomonadati</taxon>
        <taxon>Pseudomonadota</taxon>
        <taxon>Gammaproteobacteria</taxon>
        <taxon>Salinisphaerales</taxon>
        <taxon>Salinisphaeraceae</taxon>
        <taxon>Salinisphaera</taxon>
    </lineage>
</organism>
<dbReference type="Proteomes" id="UP000285310">
    <property type="component" value="Unassembled WGS sequence"/>
</dbReference>
<sequence length="219" mass="24580">MTRHELHAAARQYFKTAGPTEPEVALVEHGDTRLVFKDYGRARGWFARIIAPILIAREASGLVHLQHVAGVPQLVRRVDRRGLLIEYCPGVPWGQAKPSEAAYGRLADLLATIHRAGIAHGDLRGGGNFLVDDNDRPYIVDFVARVKRGSAWNLVWNWVFTRFMAADNSALVKLRARHAPHLVSLAEKQAMAHRGRFERLARSAGETIRRATRHFATRD</sequence>
<reference evidence="1 2" key="1">
    <citation type="submission" date="2013-10" db="EMBL/GenBank/DDBJ databases">
        <title>Salinisphaera japonica YTM-1 Genome Sequencing.</title>
        <authorList>
            <person name="Lai Q."/>
            <person name="Li C."/>
            <person name="Shao Z."/>
        </authorList>
    </citation>
    <scope>NUCLEOTIDE SEQUENCE [LARGE SCALE GENOMIC DNA]</scope>
    <source>
        <strain evidence="1 2">YTM-1</strain>
    </source>
</reference>
<dbReference type="EMBL" id="AYKG01000009">
    <property type="protein sequence ID" value="ROO30865.1"/>
    <property type="molecule type" value="Genomic_DNA"/>
</dbReference>
<evidence type="ECO:0000313" key="2">
    <source>
        <dbReference type="Proteomes" id="UP000285310"/>
    </source>
</evidence>
<dbReference type="AlphaFoldDB" id="A0A423PZ32"/>
<accession>A0A423PZ32</accession>
<dbReference type="Gene3D" id="1.10.510.10">
    <property type="entry name" value="Transferase(Phosphotransferase) domain 1"/>
    <property type="match status" value="1"/>
</dbReference>
<proteinExistence type="predicted"/>
<keyword evidence="1" id="KW-0723">Serine/threonine-protein kinase</keyword>
<name>A0A423PZ32_9GAMM</name>
<comment type="caution">
    <text evidence="1">The sequence shown here is derived from an EMBL/GenBank/DDBJ whole genome shotgun (WGS) entry which is preliminary data.</text>
</comment>
<dbReference type="GO" id="GO:0004674">
    <property type="term" value="F:protein serine/threonine kinase activity"/>
    <property type="evidence" value="ECO:0007669"/>
    <property type="project" value="UniProtKB-KW"/>
</dbReference>
<keyword evidence="1" id="KW-0808">Transferase</keyword>
<dbReference type="SUPFAM" id="SSF56112">
    <property type="entry name" value="Protein kinase-like (PK-like)"/>
    <property type="match status" value="1"/>
</dbReference>
<evidence type="ECO:0000313" key="1">
    <source>
        <dbReference type="EMBL" id="ROO30865.1"/>
    </source>
</evidence>
<keyword evidence="2" id="KW-1185">Reference proteome</keyword>
<dbReference type="InterPro" id="IPR011009">
    <property type="entry name" value="Kinase-like_dom_sf"/>
</dbReference>